<accession>A0ABR4CH39</accession>
<evidence type="ECO:0008006" key="6">
    <source>
        <dbReference type="Google" id="ProtNLM"/>
    </source>
</evidence>
<evidence type="ECO:0000313" key="5">
    <source>
        <dbReference type="Proteomes" id="UP001595075"/>
    </source>
</evidence>
<dbReference type="InterPro" id="IPR002110">
    <property type="entry name" value="Ankyrin_rpt"/>
</dbReference>
<evidence type="ECO:0000313" key="4">
    <source>
        <dbReference type="EMBL" id="KAL2069070.1"/>
    </source>
</evidence>
<dbReference type="InterPro" id="IPR036770">
    <property type="entry name" value="Ankyrin_rpt-contain_sf"/>
</dbReference>
<feature type="repeat" description="ANK" evidence="3">
    <location>
        <begin position="450"/>
        <end position="482"/>
    </location>
</feature>
<dbReference type="SUPFAM" id="SSF48403">
    <property type="entry name" value="Ankyrin repeat"/>
    <property type="match status" value="1"/>
</dbReference>
<protein>
    <recommendedName>
        <fullName evidence="6">Ankyrin repeat protein</fullName>
    </recommendedName>
</protein>
<dbReference type="PROSITE" id="PS50297">
    <property type="entry name" value="ANK_REP_REGION"/>
    <property type="match status" value="1"/>
</dbReference>
<evidence type="ECO:0000256" key="3">
    <source>
        <dbReference type="PROSITE-ProRule" id="PRU00023"/>
    </source>
</evidence>
<keyword evidence="5" id="KW-1185">Reference proteome</keyword>
<organism evidence="4 5">
    <name type="scientific">Oculimacula yallundae</name>
    <dbReference type="NCBI Taxonomy" id="86028"/>
    <lineage>
        <taxon>Eukaryota</taxon>
        <taxon>Fungi</taxon>
        <taxon>Dikarya</taxon>
        <taxon>Ascomycota</taxon>
        <taxon>Pezizomycotina</taxon>
        <taxon>Leotiomycetes</taxon>
        <taxon>Helotiales</taxon>
        <taxon>Ploettnerulaceae</taxon>
        <taxon>Oculimacula</taxon>
    </lineage>
</organism>
<dbReference type="PANTHER" id="PTHR24198:SF194">
    <property type="entry name" value="INVERSIN-A"/>
    <property type="match status" value="1"/>
</dbReference>
<dbReference type="Proteomes" id="UP001595075">
    <property type="component" value="Unassembled WGS sequence"/>
</dbReference>
<name>A0ABR4CH39_9HELO</name>
<gene>
    <name evidence="4" type="ORF">VTL71DRAFT_15408</name>
</gene>
<dbReference type="Pfam" id="PF12796">
    <property type="entry name" value="Ank_2"/>
    <property type="match status" value="1"/>
</dbReference>
<evidence type="ECO:0000256" key="1">
    <source>
        <dbReference type="ARBA" id="ARBA00022737"/>
    </source>
</evidence>
<evidence type="ECO:0000256" key="2">
    <source>
        <dbReference type="ARBA" id="ARBA00023043"/>
    </source>
</evidence>
<comment type="caution">
    <text evidence="4">The sequence shown here is derived from an EMBL/GenBank/DDBJ whole genome shotgun (WGS) entry which is preliminary data.</text>
</comment>
<sequence length="850" mass="95228">MFFLDWIVKSESRFSIGFRVFRTALITKRWLTHEPPYLMALWNSGNGEDLPDVEGHRSVETRTEKVRQQPLSVLRAFIRQLSVTLENDDDILVRKQLKQYYDETLQAAFQPIDALDYLVEYTKPEALKIFISGRPDGNILWRLGSRDSIRIGASDNRNDISKFVKEELLRYRHPGRLSAALKDQIISTIQGKSQGMFQWAFLQINQLLELDLAEDIEARLGKLPTGLKTAYDEIINRMPELYRKIAYNAIQWVMCACHPLFTEILLPAVCQDEKSGSLIPLGGLSESLLLEYCHSLLVIDPIRKIWVTSYLSVNEYFENYVRNPESSNKRMKDRLETFLGILEDSSPAYRSWHRMISKDGLRAPESSLLRKPKHVDLNDFLLISAVVLGYCRLGISALLPNWHNCEWMSSQLKDSKKRSLLELVCISGELGLCENFVEHTAEVNLQSESEYGSALAAAAYHGNLAMIRFLIQAGAQVNMQLSHGQYGSALAAAVAGHQGRKTVEFLIKAGANVNMQFKFGGYGSVLAAAAVLKEVEIMNILIEAGAEVNMQLQYCCYGSALASVAARGKDRVIELLLKAGAYVNIRLGFGENGSALAAAAAWGSKGNLGVLIRAGADVNQLLYHGSYGSALAAAATARVDTKEKLPKRSCGSALAVAAFLGSADSGGVERLIAAGADINIRLIDGTFPTALAAARFRLREAQKASEIWEKEKAEGPQGLTWTLAKSRELECENRYGIYEKLSNVFEAEKMVQLLLRSGAEDSQDPTLYSRNHYYSEFLTWRFSRYKVKPRPVKPQLDRKRESLLQPDSIPYFKVQMTHRKEYTLEKEKVGIRTQTPKKVVAFRLFGCVSM</sequence>
<dbReference type="EMBL" id="JAZHXI010000008">
    <property type="protein sequence ID" value="KAL2069070.1"/>
    <property type="molecule type" value="Genomic_DNA"/>
</dbReference>
<dbReference type="SMART" id="SM00248">
    <property type="entry name" value="ANK"/>
    <property type="match status" value="7"/>
</dbReference>
<reference evidence="4 5" key="1">
    <citation type="journal article" date="2024" name="Commun. Biol.">
        <title>Comparative genomic analysis of thermophilic fungi reveals convergent evolutionary adaptations and gene losses.</title>
        <authorList>
            <person name="Steindorff A.S."/>
            <person name="Aguilar-Pontes M.V."/>
            <person name="Robinson A.J."/>
            <person name="Andreopoulos B."/>
            <person name="LaButti K."/>
            <person name="Kuo A."/>
            <person name="Mondo S."/>
            <person name="Riley R."/>
            <person name="Otillar R."/>
            <person name="Haridas S."/>
            <person name="Lipzen A."/>
            <person name="Grimwood J."/>
            <person name="Schmutz J."/>
            <person name="Clum A."/>
            <person name="Reid I.D."/>
            <person name="Moisan M.C."/>
            <person name="Butler G."/>
            <person name="Nguyen T.T.M."/>
            <person name="Dewar K."/>
            <person name="Conant G."/>
            <person name="Drula E."/>
            <person name="Henrissat B."/>
            <person name="Hansel C."/>
            <person name="Singer S."/>
            <person name="Hutchinson M.I."/>
            <person name="de Vries R.P."/>
            <person name="Natvig D.O."/>
            <person name="Powell A.J."/>
            <person name="Tsang A."/>
            <person name="Grigoriev I.V."/>
        </authorList>
    </citation>
    <scope>NUCLEOTIDE SEQUENCE [LARGE SCALE GENOMIC DNA]</scope>
    <source>
        <strain evidence="4 5">CBS 494.80</strain>
    </source>
</reference>
<keyword evidence="1" id="KW-0677">Repeat</keyword>
<keyword evidence="2 3" id="KW-0040">ANK repeat</keyword>
<dbReference type="PROSITE" id="PS50088">
    <property type="entry name" value="ANK_REPEAT"/>
    <property type="match status" value="1"/>
</dbReference>
<dbReference type="PANTHER" id="PTHR24198">
    <property type="entry name" value="ANKYRIN REPEAT AND PROTEIN KINASE DOMAIN-CONTAINING PROTEIN"/>
    <property type="match status" value="1"/>
</dbReference>
<proteinExistence type="predicted"/>
<dbReference type="Gene3D" id="1.25.40.20">
    <property type="entry name" value="Ankyrin repeat-containing domain"/>
    <property type="match status" value="2"/>
</dbReference>